<dbReference type="GO" id="GO:0006313">
    <property type="term" value="P:DNA transposition"/>
    <property type="evidence" value="ECO:0007669"/>
    <property type="project" value="InterPro"/>
</dbReference>
<gene>
    <name evidence="2" type="ORF">D1614_08655</name>
</gene>
<reference evidence="2 3" key="1">
    <citation type="submission" date="2018-08" db="EMBL/GenBank/DDBJ databases">
        <title>Pallidiluteibacterium maritimus gen. nov., sp. nov., isolated from coastal sediment.</title>
        <authorList>
            <person name="Zhou L.Y."/>
        </authorList>
    </citation>
    <scope>NUCLEOTIDE SEQUENCE [LARGE SCALE GENOMIC DNA]</scope>
    <source>
        <strain evidence="2 3">XSD2</strain>
    </source>
</reference>
<evidence type="ECO:0000313" key="3">
    <source>
        <dbReference type="Proteomes" id="UP000265926"/>
    </source>
</evidence>
<proteinExistence type="predicted"/>
<keyword evidence="3" id="KW-1185">Reference proteome</keyword>
<dbReference type="SUPFAM" id="SSF143422">
    <property type="entry name" value="Transposase IS200-like"/>
    <property type="match status" value="1"/>
</dbReference>
<organism evidence="2 3">
    <name type="scientific">Maribellus luteus</name>
    <dbReference type="NCBI Taxonomy" id="2305463"/>
    <lineage>
        <taxon>Bacteria</taxon>
        <taxon>Pseudomonadati</taxon>
        <taxon>Bacteroidota</taxon>
        <taxon>Bacteroidia</taxon>
        <taxon>Marinilabiliales</taxon>
        <taxon>Prolixibacteraceae</taxon>
        <taxon>Maribellus</taxon>
    </lineage>
</organism>
<dbReference type="InterPro" id="IPR002686">
    <property type="entry name" value="Transposase_17"/>
</dbReference>
<dbReference type="AlphaFoldDB" id="A0A399T335"/>
<dbReference type="PANTHER" id="PTHR34322:SF2">
    <property type="entry name" value="TRANSPOSASE IS200-LIKE DOMAIN-CONTAINING PROTEIN"/>
    <property type="match status" value="1"/>
</dbReference>
<sequence length="217" mass="25130">MYFESNHIYHIYNRGNNSQNIFFTRDNYLFFLEKIRKHILPYADVLAWCLMPNHFHLMVYVKITELRFDGVLGESQDKFGVKWGTAVSSERDFNHSIAIMLRSYTRAINNQENRTGSLFQMSTKAKCLTDNSQNTPAWFSSNFGTVINIEDPTKSYPQVCFSYIHSNPVDGKLVKRPEEWEFSSCLDLIGLRRGSLVNRSKGKEFGLVLNENSPGDF</sequence>
<dbReference type="GO" id="GO:0004803">
    <property type="term" value="F:transposase activity"/>
    <property type="evidence" value="ECO:0007669"/>
    <property type="project" value="InterPro"/>
</dbReference>
<name>A0A399T335_9BACT</name>
<dbReference type="Proteomes" id="UP000265926">
    <property type="component" value="Unassembled WGS sequence"/>
</dbReference>
<dbReference type="OrthoDB" id="9788881at2"/>
<evidence type="ECO:0000313" key="2">
    <source>
        <dbReference type="EMBL" id="RIJ48597.1"/>
    </source>
</evidence>
<dbReference type="GO" id="GO:0003677">
    <property type="term" value="F:DNA binding"/>
    <property type="evidence" value="ECO:0007669"/>
    <property type="project" value="InterPro"/>
</dbReference>
<dbReference type="InterPro" id="IPR036515">
    <property type="entry name" value="Transposase_17_sf"/>
</dbReference>
<dbReference type="RefSeq" id="WP_119437517.1">
    <property type="nucleotide sequence ID" value="NZ_QWGR01000004.1"/>
</dbReference>
<comment type="caution">
    <text evidence="2">The sequence shown here is derived from an EMBL/GenBank/DDBJ whole genome shotgun (WGS) entry which is preliminary data.</text>
</comment>
<protein>
    <submittedName>
        <fullName evidence="2">Transposase</fullName>
    </submittedName>
</protein>
<evidence type="ECO:0000259" key="1">
    <source>
        <dbReference type="SMART" id="SM01321"/>
    </source>
</evidence>
<accession>A0A399T335</accession>
<dbReference type="EMBL" id="QWGR01000004">
    <property type="protein sequence ID" value="RIJ48597.1"/>
    <property type="molecule type" value="Genomic_DNA"/>
</dbReference>
<dbReference type="PANTHER" id="PTHR34322">
    <property type="entry name" value="TRANSPOSASE, Y1_TNP DOMAIN-CONTAINING"/>
    <property type="match status" value="1"/>
</dbReference>
<dbReference type="SMART" id="SM01321">
    <property type="entry name" value="Y1_Tnp"/>
    <property type="match status" value="1"/>
</dbReference>
<feature type="domain" description="Transposase IS200-like" evidence="1">
    <location>
        <begin position="4"/>
        <end position="134"/>
    </location>
</feature>
<dbReference type="Gene3D" id="3.30.70.1290">
    <property type="entry name" value="Transposase IS200-like"/>
    <property type="match status" value="1"/>
</dbReference>